<keyword evidence="5 7" id="KW-1133">Transmembrane helix</keyword>
<evidence type="ECO:0000313" key="9">
    <source>
        <dbReference type="EMBL" id="SDD23051.1"/>
    </source>
</evidence>
<keyword evidence="4 7" id="KW-0812">Transmembrane</keyword>
<dbReference type="STRING" id="2741.SAMN04489866_10231"/>
<dbReference type="InterPro" id="IPR000515">
    <property type="entry name" value="MetI-like"/>
</dbReference>
<comment type="similarity">
    <text evidence="7">Belongs to the binding-protein-dependent transport system permease family.</text>
</comment>
<evidence type="ECO:0000256" key="6">
    <source>
        <dbReference type="ARBA" id="ARBA00023136"/>
    </source>
</evidence>
<dbReference type="SUPFAM" id="SSF161098">
    <property type="entry name" value="MetI-like"/>
    <property type="match status" value="1"/>
</dbReference>
<dbReference type="InterPro" id="IPR051322">
    <property type="entry name" value="AA_ABC_Transporter_Permease"/>
</dbReference>
<evidence type="ECO:0000256" key="7">
    <source>
        <dbReference type="RuleBase" id="RU363032"/>
    </source>
</evidence>
<dbReference type="PANTHER" id="PTHR30450:SF1">
    <property type="entry name" value="D-METHIONINE TRANSPORT SYSTEM PERMEASE PROTEIN METI-RELATED"/>
    <property type="match status" value="1"/>
</dbReference>
<feature type="transmembrane region" description="Helical" evidence="7">
    <location>
        <begin position="146"/>
        <end position="168"/>
    </location>
</feature>
<sequence length="223" mass="23553">MFDAQYIQMLWDNTVITIGVTLATTLISYVIGIPLGVFLITSAKDGIHPMPAVNWLVGGVVNVLRSVPFLILFIAITPLTRAVVQTTIGPKAMTFGLVVSAAPFVARLVEQSLLEVDGGVIEAAQSMGASNGQIVRKVLLVEAVPSLVTGSLVAATTILGYSAMAGFVGGGGLGDVAIKYGYYRYENVTMIITVVILVLLVQIIQSVGMRIVKKSDKRSKDAA</sequence>
<name>A0A1G6T228_PEPNI</name>
<evidence type="ECO:0000256" key="2">
    <source>
        <dbReference type="ARBA" id="ARBA00022448"/>
    </source>
</evidence>
<feature type="transmembrane region" description="Helical" evidence="7">
    <location>
        <begin position="52"/>
        <end position="76"/>
    </location>
</feature>
<evidence type="ECO:0000313" key="10">
    <source>
        <dbReference type="Proteomes" id="UP000198995"/>
    </source>
</evidence>
<dbReference type="Pfam" id="PF00528">
    <property type="entry name" value="BPD_transp_1"/>
    <property type="match status" value="1"/>
</dbReference>
<comment type="subcellular location">
    <subcellularLocation>
        <location evidence="1 7">Cell membrane</location>
        <topology evidence="1 7">Multi-pass membrane protein</topology>
    </subcellularLocation>
</comment>
<keyword evidence="2 7" id="KW-0813">Transport</keyword>
<proteinExistence type="inferred from homology"/>
<reference evidence="9 10" key="1">
    <citation type="submission" date="2016-10" db="EMBL/GenBank/DDBJ databases">
        <authorList>
            <person name="de Groot N.N."/>
        </authorList>
    </citation>
    <scope>NUCLEOTIDE SEQUENCE [LARGE SCALE GENOMIC DNA]</scope>
    <source>
        <strain evidence="9 10">DSM 20475</strain>
    </source>
</reference>
<dbReference type="PANTHER" id="PTHR30450">
    <property type="entry name" value="ABC TRANSPORTER PERMEASE"/>
    <property type="match status" value="1"/>
</dbReference>
<dbReference type="CDD" id="cd06261">
    <property type="entry name" value="TM_PBP2"/>
    <property type="match status" value="1"/>
</dbReference>
<dbReference type="RefSeq" id="WP_091791061.1">
    <property type="nucleotide sequence ID" value="NZ_FNAF01000002.1"/>
</dbReference>
<feature type="domain" description="ABC transmembrane type-1" evidence="8">
    <location>
        <begin position="14"/>
        <end position="205"/>
    </location>
</feature>
<feature type="transmembrane region" description="Helical" evidence="7">
    <location>
        <begin position="188"/>
        <end position="212"/>
    </location>
</feature>
<dbReference type="AlphaFoldDB" id="A0A1G6T228"/>
<protein>
    <submittedName>
        <fullName evidence="9">D-methionine transport system permease protein</fullName>
    </submittedName>
</protein>
<dbReference type="InterPro" id="IPR035906">
    <property type="entry name" value="MetI-like_sf"/>
</dbReference>
<dbReference type="Gene3D" id="1.10.3720.10">
    <property type="entry name" value="MetI-like"/>
    <property type="match status" value="1"/>
</dbReference>
<evidence type="ECO:0000256" key="5">
    <source>
        <dbReference type="ARBA" id="ARBA00022989"/>
    </source>
</evidence>
<keyword evidence="10" id="KW-1185">Reference proteome</keyword>
<accession>A0A1G6T228</accession>
<dbReference type="EMBL" id="FNAF01000002">
    <property type="protein sequence ID" value="SDD23051.1"/>
    <property type="molecule type" value="Genomic_DNA"/>
</dbReference>
<dbReference type="PROSITE" id="PS50928">
    <property type="entry name" value="ABC_TM1"/>
    <property type="match status" value="1"/>
</dbReference>
<feature type="transmembrane region" description="Helical" evidence="7">
    <location>
        <begin position="15"/>
        <end position="40"/>
    </location>
</feature>
<evidence type="ECO:0000259" key="8">
    <source>
        <dbReference type="PROSITE" id="PS50928"/>
    </source>
</evidence>
<evidence type="ECO:0000256" key="4">
    <source>
        <dbReference type="ARBA" id="ARBA00022692"/>
    </source>
</evidence>
<dbReference type="GO" id="GO:0005886">
    <property type="term" value="C:plasma membrane"/>
    <property type="evidence" value="ECO:0007669"/>
    <property type="project" value="UniProtKB-SubCell"/>
</dbReference>
<keyword evidence="6 7" id="KW-0472">Membrane</keyword>
<evidence type="ECO:0000256" key="1">
    <source>
        <dbReference type="ARBA" id="ARBA00004651"/>
    </source>
</evidence>
<gene>
    <name evidence="9" type="ORF">SAMN04489866_10231</name>
</gene>
<keyword evidence="3" id="KW-1003">Cell membrane</keyword>
<dbReference type="OrthoDB" id="9793490at2"/>
<organism evidence="9 10">
    <name type="scientific">Peptococcus niger</name>
    <dbReference type="NCBI Taxonomy" id="2741"/>
    <lineage>
        <taxon>Bacteria</taxon>
        <taxon>Bacillati</taxon>
        <taxon>Bacillota</taxon>
        <taxon>Clostridia</taxon>
        <taxon>Eubacteriales</taxon>
        <taxon>Peptococcaceae</taxon>
        <taxon>Peptococcus</taxon>
    </lineage>
</organism>
<evidence type="ECO:0000256" key="3">
    <source>
        <dbReference type="ARBA" id="ARBA00022475"/>
    </source>
</evidence>
<dbReference type="GO" id="GO:0048473">
    <property type="term" value="P:D-methionine transmembrane transport"/>
    <property type="evidence" value="ECO:0007669"/>
    <property type="project" value="TreeGrafter"/>
</dbReference>
<dbReference type="Proteomes" id="UP000198995">
    <property type="component" value="Unassembled WGS sequence"/>
</dbReference>